<protein>
    <submittedName>
        <fullName evidence="3">Uncharacterized protein</fullName>
    </submittedName>
</protein>
<name>A0A8J5TGY7_ZIZPA</name>
<evidence type="ECO:0000256" key="2">
    <source>
        <dbReference type="SAM" id="Phobius"/>
    </source>
</evidence>
<feature type="compositionally biased region" description="Basic residues" evidence="1">
    <location>
        <begin position="17"/>
        <end position="26"/>
    </location>
</feature>
<reference evidence="3" key="1">
    <citation type="journal article" date="2021" name="bioRxiv">
        <title>Whole Genome Assembly and Annotation of Northern Wild Rice, Zizania palustris L., Supports a Whole Genome Duplication in the Zizania Genus.</title>
        <authorList>
            <person name="Haas M."/>
            <person name="Kono T."/>
            <person name="Macchietto M."/>
            <person name="Millas R."/>
            <person name="McGilp L."/>
            <person name="Shao M."/>
            <person name="Duquette J."/>
            <person name="Hirsch C.N."/>
            <person name="Kimball J."/>
        </authorList>
    </citation>
    <scope>NUCLEOTIDE SEQUENCE</scope>
    <source>
        <tissue evidence="3">Fresh leaf tissue</tissue>
    </source>
</reference>
<keyword evidence="4" id="KW-1185">Reference proteome</keyword>
<feature type="region of interest" description="Disordered" evidence="1">
    <location>
        <begin position="1"/>
        <end position="48"/>
    </location>
</feature>
<evidence type="ECO:0000313" key="4">
    <source>
        <dbReference type="Proteomes" id="UP000729402"/>
    </source>
</evidence>
<feature type="transmembrane region" description="Helical" evidence="2">
    <location>
        <begin position="231"/>
        <end position="251"/>
    </location>
</feature>
<keyword evidence="2" id="KW-0812">Transmembrane</keyword>
<sequence>MSRKPQLLRDEFGRFWPHTRAKRRGNIRSNSSDDNGSSRHGRKHGRYTVKIEAHSGYSSDSGNMYEVCKCGDRKVEGHRCSSVSSAKRKHMLIDLDAEASDIKPRHDARTYKDNLDENMDAFVAKVECFTASRNTQRRMTLDDKLDLVIQKLDALAAKVDGLTAKDTPKMTLADQLDLMIQKLDVVIEKMTLGSNLLFKMILGSNLLLCLATLDVPWSFNGMRCSWWRLMVAVWSKLLLATTAGSGCYCWLLAAVTVGCWRRLLAVAVGGGSRCGLLLVASAGGD</sequence>
<keyword evidence="2" id="KW-0472">Membrane</keyword>
<keyword evidence="2" id="KW-1133">Transmembrane helix</keyword>
<dbReference type="AlphaFoldDB" id="A0A8J5TGY7"/>
<dbReference type="EMBL" id="JAAALK010000082">
    <property type="protein sequence ID" value="KAG8084100.1"/>
    <property type="molecule type" value="Genomic_DNA"/>
</dbReference>
<comment type="caution">
    <text evidence="3">The sequence shown here is derived from an EMBL/GenBank/DDBJ whole genome shotgun (WGS) entry which is preliminary data.</text>
</comment>
<feature type="transmembrane region" description="Helical" evidence="2">
    <location>
        <begin position="196"/>
        <end position="219"/>
    </location>
</feature>
<reference evidence="3" key="2">
    <citation type="submission" date="2021-02" db="EMBL/GenBank/DDBJ databases">
        <authorList>
            <person name="Kimball J.A."/>
            <person name="Haas M.W."/>
            <person name="Macchietto M."/>
            <person name="Kono T."/>
            <person name="Duquette J."/>
            <person name="Shao M."/>
        </authorList>
    </citation>
    <scope>NUCLEOTIDE SEQUENCE</scope>
    <source>
        <tissue evidence="3">Fresh leaf tissue</tissue>
    </source>
</reference>
<accession>A0A8J5TGY7</accession>
<evidence type="ECO:0000313" key="3">
    <source>
        <dbReference type="EMBL" id="KAG8084100.1"/>
    </source>
</evidence>
<evidence type="ECO:0000256" key="1">
    <source>
        <dbReference type="SAM" id="MobiDB-lite"/>
    </source>
</evidence>
<organism evidence="3 4">
    <name type="scientific">Zizania palustris</name>
    <name type="common">Northern wild rice</name>
    <dbReference type="NCBI Taxonomy" id="103762"/>
    <lineage>
        <taxon>Eukaryota</taxon>
        <taxon>Viridiplantae</taxon>
        <taxon>Streptophyta</taxon>
        <taxon>Embryophyta</taxon>
        <taxon>Tracheophyta</taxon>
        <taxon>Spermatophyta</taxon>
        <taxon>Magnoliopsida</taxon>
        <taxon>Liliopsida</taxon>
        <taxon>Poales</taxon>
        <taxon>Poaceae</taxon>
        <taxon>BOP clade</taxon>
        <taxon>Oryzoideae</taxon>
        <taxon>Oryzeae</taxon>
        <taxon>Zizaniinae</taxon>
        <taxon>Zizania</taxon>
    </lineage>
</organism>
<proteinExistence type="predicted"/>
<dbReference type="Proteomes" id="UP000729402">
    <property type="component" value="Unassembled WGS sequence"/>
</dbReference>
<gene>
    <name evidence="3" type="ORF">GUJ93_ZPchr0010g8485</name>
</gene>